<dbReference type="AlphaFoldDB" id="A0A1H4TFR9"/>
<dbReference type="RefSeq" id="WP_171947657.1">
    <property type="nucleotide sequence ID" value="NZ_FNTH01000001.1"/>
</dbReference>
<protein>
    <submittedName>
        <fullName evidence="1">Uncharacterized protein</fullName>
    </submittedName>
</protein>
<proteinExistence type="predicted"/>
<sequence>MFGSNCSFAVSGDAWKGLLGVDLLPFVTHEVEVNPAAAAKKGAAKSNRGVWP</sequence>
<organism evidence="1 2">
    <name type="scientific">Bradyrhizobium erythrophlei</name>
    <dbReference type="NCBI Taxonomy" id="1437360"/>
    <lineage>
        <taxon>Bacteria</taxon>
        <taxon>Pseudomonadati</taxon>
        <taxon>Pseudomonadota</taxon>
        <taxon>Alphaproteobacteria</taxon>
        <taxon>Hyphomicrobiales</taxon>
        <taxon>Nitrobacteraceae</taxon>
        <taxon>Bradyrhizobium</taxon>
    </lineage>
</organism>
<accession>A0A1H4TFR9</accession>
<dbReference type="EMBL" id="FNTH01000001">
    <property type="protein sequence ID" value="SEC55138.1"/>
    <property type="molecule type" value="Genomic_DNA"/>
</dbReference>
<gene>
    <name evidence="1" type="ORF">SAMN05444164_2118</name>
</gene>
<reference evidence="1 2" key="1">
    <citation type="submission" date="2016-10" db="EMBL/GenBank/DDBJ databases">
        <authorList>
            <person name="de Groot N.N."/>
        </authorList>
    </citation>
    <scope>NUCLEOTIDE SEQUENCE [LARGE SCALE GENOMIC DNA]</scope>
    <source>
        <strain evidence="1 2">MT12</strain>
    </source>
</reference>
<dbReference type="Proteomes" id="UP000198992">
    <property type="component" value="Unassembled WGS sequence"/>
</dbReference>
<evidence type="ECO:0000313" key="1">
    <source>
        <dbReference type="EMBL" id="SEC55138.1"/>
    </source>
</evidence>
<name>A0A1H4TFR9_9BRAD</name>
<evidence type="ECO:0000313" key="2">
    <source>
        <dbReference type="Proteomes" id="UP000198992"/>
    </source>
</evidence>